<dbReference type="RefSeq" id="WP_168059036.1">
    <property type="nucleotide sequence ID" value="NZ_VTOW01000001.1"/>
</dbReference>
<dbReference type="SMART" id="SM00304">
    <property type="entry name" value="HAMP"/>
    <property type="match status" value="1"/>
</dbReference>
<dbReference type="GO" id="GO:0000155">
    <property type="term" value="F:phosphorelay sensor kinase activity"/>
    <property type="evidence" value="ECO:0007669"/>
    <property type="project" value="InterPro"/>
</dbReference>
<dbReference type="Pfam" id="PF02518">
    <property type="entry name" value="HATPase_c"/>
    <property type="match status" value="1"/>
</dbReference>
<evidence type="ECO:0000259" key="14">
    <source>
        <dbReference type="PROSITE" id="PS50109"/>
    </source>
</evidence>
<evidence type="ECO:0000256" key="6">
    <source>
        <dbReference type="ARBA" id="ARBA00022679"/>
    </source>
</evidence>
<evidence type="ECO:0000256" key="4">
    <source>
        <dbReference type="ARBA" id="ARBA00022475"/>
    </source>
</evidence>
<dbReference type="EC" id="2.7.13.3" evidence="3"/>
<proteinExistence type="predicted"/>
<dbReference type="Pfam" id="PF00672">
    <property type="entry name" value="HAMP"/>
    <property type="match status" value="1"/>
</dbReference>
<dbReference type="InterPro" id="IPR005467">
    <property type="entry name" value="His_kinase_dom"/>
</dbReference>
<keyword evidence="5" id="KW-0597">Phosphoprotein</keyword>
<dbReference type="InterPro" id="IPR050351">
    <property type="entry name" value="BphY/WalK/GraS-like"/>
</dbReference>
<dbReference type="CDD" id="cd00082">
    <property type="entry name" value="HisKA"/>
    <property type="match status" value="1"/>
</dbReference>
<dbReference type="Pfam" id="PF00512">
    <property type="entry name" value="HisKA"/>
    <property type="match status" value="1"/>
</dbReference>
<dbReference type="PANTHER" id="PTHR42878:SF15">
    <property type="entry name" value="BACTERIOPHYTOCHROME"/>
    <property type="match status" value="1"/>
</dbReference>
<dbReference type="SUPFAM" id="SSF47384">
    <property type="entry name" value="Homodimeric domain of signal transducing histidine kinase"/>
    <property type="match status" value="1"/>
</dbReference>
<dbReference type="Gene3D" id="6.10.340.10">
    <property type="match status" value="1"/>
</dbReference>
<sequence>MALEKVFRLNSISKKFLISNLIFMVILLGGLGTLMIHQNHATIRSLMESKGNALANNLAQISANYVMNFDLQALELFVNEALKDPDVVFVVFYDADRVPLTENSKPPSDISSLSIYDREIHSLREDQTPVGHLQIGYSQETLSKNLRSGIQTVAVSNLVALILLILGVTILFRGITRPLTHLVGVIEKVAQGDLTARVAPRLVDRPDEMGVLARSFNRMSEELARSHDHLEEQVRARTAELEAFIYTVSHDLKSPVVSMNGMAGMMKEEYGQELNDHARHYLDRIIGNANYMEELIQGLLTLSRIGKMQERQEMIEVNDVIQNVLDILQNQLAERNIAVSVQSPLPRIMFNPVQLAQIFQNLISNATKFMGDQPHPRIEIGGKESKGGVECYVKDNGIGIDPAYHEKVFAIFQRLQDVRVEGTGVGLPIVKKIVDLNGGRIWVESQKGKGATFFFWLPRKNKPQPTGRQNRPSTEHLSDTGSKGKAATVQTPRDERRKNTWRLKKFFG</sequence>
<feature type="domain" description="Histidine kinase" evidence="14">
    <location>
        <begin position="247"/>
        <end position="461"/>
    </location>
</feature>
<dbReference type="SMART" id="SM00388">
    <property type="entry name" value="HisKA"/>
    <property type="match status" value="1"/>
</dbReference>
<keyword evidence="11 13" id="KW-0472">Membrane</keyword>
<dbReference type="PANTHER" id="PTHR42878">
    <property type="entry name" value="TWO-COMPONENT HISTIDINE KINASE"/>
    <property type="match status" value="1"/>
</dbReference>
<dbReference type="Gene3D" id="3.30.565.10">
    <property type="entry name" value="Histidine kinase-like ATPase, C-terminal domain"/>
    <property type="match status" value="1"/>
</dbReference>
<dbReference type="Gene3D" id="1.10.287.130">
    <property type="match status" value="1"/>
</dbReference>
<evidence type="ECO:0000256" key="5">
    <source>
        <dbReference type="ARBA" id="ARBA00022553"/>
    </source>
</evidence>
<evidence type="ECO:0000256" key="7">
    <source>
        <dbReference type="ARBA" id="ARBA00022741"/>
    </source>
</evidence>
<dbReference type="PROSITE" id="PS50885">
    <property type="entry name" value="HAMP"/>
    <property type="match status" value="1"/>
</dbReference>
<feature type="domain" description="HAMP" evidence="15">
    <location>
        <begin position="173"/>
        <end position="228"/>
    </location>
</feature>
<evidence type="ECO:0000256" key="13">
    <source>
        <dbReference type="SAM" id="Phobius"/>
    </source>
</evidence>
<reference evidence="16 17" key="1">
    <citation type="journal article" date="2020" name="Nature">
        <title>Bacterial chemolithoautotrophy via manganese oxidation.</title>
        <authorList>
            <person name="Yu H."/>
            <person name="Leadbetter J.R."/>
        </authorList>
    </citation>
    <scope>NUCLEOTIDE SEQUENCE [LARGE SCALE GENOMIC DNA]</scope>
    <source>
        <strain evidence="16 17">Mn-1</strain>
    </source>
</reference>
<keyword evidence="7" id="KW-0547">Nucleotide-binding</keyword>
<dbReference type="EMBL" id="VTOW01000001">
    <property type="protein sequence ID" value="NKE70803.1"/>
    <property type="molecule type" value="Genomic_DNA"/>
</dbReference>
<evidence type="ECO:0000256" key="2">
    <source>
        <dbReference type="ARBA" id="ARBA00004236"/>
    </source>
</evidence>
<name>A0A7X6DPP6_9BACT</name>
<feature type="compositionally biased region" description="Polar residues" evidence="12">
    <location>
        <begin position="463"/>
        <end position="472"/>
    </location>
</feature>
<dbReference type="InterPro" id="IPR003661">
    <property type="entry name" value="HisK_dim/P_dom"/>
</dbReference>
<keyword evidence="13" id="KW-1133">Transmembrane helix</keyword>
<feature type="transmembrane region" description="Helical" evidence="13">
    <location>
        <begin position="16"/>
        <end position="37"/>
    </location>
</feature>
<evidence type="ECO:0000256" key="3">
    <source>
        <dbReference type="ARBA" id="ARBA00012438"/>
    </source>
</evidence>
<accession>A0A7X6DPP6</accession>
<dbReference type="InterPro" id="IPR036890">
    <property type="entry name" value="HATPase_C_sf"/>
</dbReference>
<keyword evidence="10" id="KW-0902">Two-component regulatory system</keyword>
<dbReference type="AlphaFoldDB" id="A0A7X6DPP6"/>
<evidence type="ECO:0000256" key="8">
    <source>
        <dbReference type="ARBA" id="ARBA00022777"/>
    </source>
</evidence>
<dbReference type="InterPro" id="IPR004358">
    <property type="entry name" value="Sig_transdc_His_kin-like_C"/>
</dbReference>
<keyword evidence="13" id="KW-0812">Transmembrane</keyword>
<evidence type="ECO:0000256" key="10">
    <source>
        <dbReference type="ARBA" id="ARBA00023012"/>
    </source>
</evidence>
<dbReference type="GO" id="GO:0005524">
    <property type="term" value="F:ATP binding"/>
    <property type="evidence" value="ECO:0007669"/>
    <property type="project" value="UniProtKB-KW"/>
</dbReference>
<feature type="transmembrane region" description="Helical" evidence="13">
    <location>
        <begin position="153"/>
        <end position="172"/>
    </location>
</feature>
<evidence type="ECO:0000256" key="1">
    <source>
        <dbReference type="ARBA" id="ARBA00000085"/>
    </source>
</evidence>
<dbReference type="FunFam" id="3.30.565.10:FF:000023">
    <property type="entry name" value="PAS domain-containing sensor histidine kinase"/>
    <property type="match status" value="1"/>
</dbReference>
<dbReference type="GO" id="GO:0005886">
    <property type="term" value="C:plasma membrane"/>
    <property type="evidence" value="ECO:0007669"/>
    <property type="project" value="UniProtKB-SubCell"/>
</dbReference>
<evidence type="ECO:0000313" key="16">
    <source>
        <dbReference type="EMBL" id="NKE70803.1"/>
    </source>
</evidence>
<dbReference type="PROSITE" id="PS50109">
    <property type="entry name" value="HIS_KIN"/>
    <property type="match status" value="1"/>
</dbReference>
<dbReference type="Proteomes" id="UP000534783">
    <property type="component" value="Unassembled WGS sequence"/>
</dbReference>
<evidence type="ECO:0000313" key="17">
    <source>
        <dbReference type="Proteomes" id="UP000534783"/>
    </source>
</evidence>
<dbReference type="InterPro" id="IPR003594">
    <property type="entry name" value="HATPase_dom"/>
</dbReference>
<gene>
    <name evidence="16" type="ORF">MNODULE_08640</name>
</gene>
<keyword evidence="9" id="KW-0067">ATP-binding</keyword>
<comment type="subcellular location">
    <subcellularLocation>
        <location evidence="2">Cell membrane</location>
    </subcellularLocation>
</comment>
<keyword evidence="6" id="KW-0808">Transferase</keyword>
<evidence type="ECO:0000256" key="12">
    <source>
        <dbReference type="SAM" id="MobiDB-lite"/>
    </source>
</evidence>
<dbReference type="SUPFAM" id="SSF55874">
    <property type="entry name" value="ATPase domain of HSP90 chaperone/DNA topoisomerase II/histidine kinase"/>
    <property type="match status" value="1"/>
</dbReference>
<dbReference type="CDD" id="cd06225">
    <property type="entry name" value="HAMP"/>
    <property type="match status" value="1"/>
</dbReference>
<keyword evidence="4" id="KW-1003">Cell membrane</keyword>
<evidence type="ECO:0000259" key="15">
    <source>
        <dbReference type="PROSITE" id="PS50885"/>
    </source>
</evidence>
<dbReference type="GO" id="GO:0007234">
    <property type="term" value="P:osmosensory signaling via phosphorelay pathway"/>
    <property type="evidence" value="ECO:0007669"/>
    <property type="project" value="TreeGrafter"/>
</dbReference>
<dbReference type="InterPro" id="IPR003660">
    <property type="entry name" value="HAMP_dom"/>
</dbReference>
<evidence type="ECO:0000256" key="9">
    <source>
        <dbReference type="ARBA" id="ARBA00022840"/>
    </source>
</evidence>
<dbReference type="SUPFAM" id="SSF158472">
    <property type="entry name" value="HAMP domain-like"/>
    <property type="match status" value="1"/>
</dbReference>
<organism evidence="16 17">
    <name type="scientific">Candidatus Manganitrophus noduliformans</name>
    <dbReference type="NCBI Taxonomy" id="2606439"/>
    <lineage>
        <taxon>Bacteria</taxon>
        <taxon>Pseudomonadati</taxon>
        <taxon>Nitrospirota</taxon>
        <taxon>Nitrospiria</taxon>
        <taxon>Candidatus Troglogloeales</taxon>
        <taxon>Candidatus Manganitrophaceae</taxon>
        <taxon>Candidatus Manganitrophus</taxon>
    </lineage>
</organism>
<dbReference type="GO" id="GO:0000156">
    <property type="term" value="F:phosphorelay response regulator activity"/>
    <property type="evidence" value="ECO:0007669"/>
    <property type="project" value="TreeGrafter"/>
</dbReference>
<comment type="catalytic activity">
    <reaction evidence="1">
        <text>ATP + protein L-histidine = ADP + protein N-phospho-L-histidine.</text>
        <dbReference type="EC" id="2.7.13.3"/>
    </reaction>
</comment>
<feature type="region of interest" description="Disordered" evidence="12">
    <location>
        <begin position="458"/>
        <end position="500"/>
    </location>
</feature>
<keyword evidence="8" id="KW-0418">Kinase</keyword>
<dbReference type="PRINTS" id="PR00344">
    <property type="entry name" value="BCTRLSENSOR"/>
</dbReference>
<protein>
    <recommendedName>
        <fullName evidence="3">histidine kinase</fullName>
        <ecNumber evidence="3">2.7.13.3</ecNumber>
    </recommendedName>
</protein>
<comment type="caution">
    <text evidence="16">The sequence shown here is derived from an EMBL/GenBank/DDBJ whole genome shotgun (WGS) entry which is preliminary data.</text>
</comment>
<dbReference type="GO" id="GO:0030295">
    <property type="term" value="F:protein kinase activator activity"/>
    <property type="evidence" value="ECO:0007669"/>
    <property type="project" value="TreeGrafter"/>
</dbReference>
<dbReference type="InterPro" id="IPR036097">
    <property type="entry name" value="HisK_dim/P_sf"/>
</dbReference>
<keyword evidence="17" id="KW-1185">Reference proteome</keyword>
<dbReference type="SMART" id="SM00387">
    <property type="entry name" value="HATPase_c"/>
    <property type="match status" value="1"/>
</dbReference>
<evidence type="ECO:0000256" key="11">
    <source>
        <dbReference type="ARBA" id="ARBA00023136"/>
    </source>
</evidence>